<dbReference type="GeneID" id="116196385"/>
<reference evidence="4 6" key="3">
    <citation type="submission" date="2017-11" db="EMBL/GenBank/DDBJ databases">
        <title>De-novo sequencing of pomegranate (Punica granatum L.) genome.</title>
        <authorList>
            <person name="Akparov Z."/>
            <person name="Amiraslanov A."/>
            <person name="Hajiyeva S."/>
            <person name="Abbasov M."/>
            <person name="Kaur K."/>
            <person name="Hamwieh A."/>
            <person name="Solovyev V."/>
            <person name="Salamov A."/>
            <person name="Braich B."/>
            <person name="Kosarev P."/>
            <person name="Mahmoud A."/>
            <person name="Hajiyev E."/>
            <person name="Babayeva S."/>
            <person name="Izzatullayeva V."/>
            <person name="Mammadov A."/>
            <person name="Mammadov A."/>
            <person name="Sharifova S."/>
            <person name="Ojaghi J."/>
            <person name="Eynullazada K."/>
            <person name="Bayramov B."/>
            <person name="Abdulazimova A."/>
            <person name="Shahmuradov I."/>
        </authorList>
    </citation>
    <scope>NUCLEOTIDE SEQUENCE [LARGE SCALE GENOMIC DNA]</scope>
    <source>
        <strain evidence="4">AG2017</strain>
        <strain evidence="6">cv. AG2017</strain>
        <tissue evidence="4">Leaf</tissue>
    </source>
</reference>
<evidence type="ECO:0000259" key="2">
    <source>
        <dbReference type="Pfam" id="PF22950"/>
    </source>
</evidence>
<feature type="coiled-coil region" evidence="1">
    <location>
        <begin position="55"/>
        <end position="82"/>
    </location>
</feature>
<evidence type="ECO:0000256" key="1">
    <source>
        <dbReference type="SAM" id="Coils"/>
    </source>
</evidence>
<dbReference type="Proteomes" id="UP000233551">
    <property type="component" value="Unassembled WGS sequence"/>
</dbReference>
<comment type="caution">
    <text evidence="3">The sequence shown here is derived from an EMBL/GenBank/DDBJ whole genome shotgun (WGS) entry which is preliminary data.</text>
</comment>
<evidence type="ECO:0000313" key="6">
    <source>
        <dbReference type="Proteomes" id="UP000233551"/>
    </source>
</evidence>
<name>A0A218VTN2_PUNGR</name>
<protein>
    <recommendedName>
        <fullName evidence="2">DUF7026 domain-containing protein</fullName>
    </recommendedName>
</protein>
<keyword evidence="6" id="KW-1185">Reference proteome</keyword>
<evidence type="ECO:0000313" key="5">
    <source>
        <dbReference type="Proteomes" id="UP000197138"/>
    </source>
</evidence>
<accession>A0A218VTN2</accession>
<proteinExistence type="predicted"/>
<dbReference type="InterPro" id="IPR054290">
    <property type="entry name" value="DUF7026"/>
</dbReference>
<evidence type="ECO:0000313" key="3">
    <source>
        <dbReference type="EMBL" id="OWM63693.1"/>
    </source>
</evidence>
<evidence type="ECO:0000313" key="4">
    <source>
        <dbReference type="EMBL" id="PKI33720.1"/>
    </source>
</evidence>
<dbReference type="AlphaFoldDB" id="A0A218VTN2"/>
<organism evidence="3 5">
    <name type="scientific">Punica granatum</name>
    <name type="common">Pomegranate</name>
    <dbReference type="NCBI Taxonomy" id="22663"/>
    <lineage>
        <taxon>Eukaryota</taxon>
        <taxon>Viridiplantae</taxon>
        <taxon>Streptophyta</taxon>
        <taxon>Embryophyta</taxon>
        <taxon>Tracheophyta</taxon>
        <taxon>Spermatophyta</taxon>
        <taxon>Magnoliopsida</taxon>
        <taxon>eudicotyledons</taxon>
        <taxon>Gunneridae</taxon>
        <taxon>Pentapetalae</taxon>
        <taxon>rosids</taxon>
        <taxon>malvids</taxon>
        <taxon>Myrtales</taxon>
        <taxon>Lythraceae</taxon>
        <taxon>Punica</taxon>
    </lineage>
</organism>
<dbReference type="EMBL" id="PGOL01006401">
    <property type="protein sequence ID" value="PKI33720.1"/>
    <property type="molecule type" value="Genomic_DNA"/>
</dbReference>
<gene>
    <name evidence="3" type="ORF">CDL15_Pgr008236</name>
    <name evidence="4" type="ORF">CRG98_045882</name>
</gene>
<sequence>MASLSLHRISLNTLPFPRKVQHHPSSSPPYQLHFTFQPRTPISCTSKKLTDAALSSELAAELAKLNIQKAQKQEAMKKSREVLFSEICKSVSFKEEEMRKKWRRMEEEERWGLVKEFVGHWGARFQPLSARSVKEMIEEYLNEVEDKEGSRSNGGSSFFPGLKRLMGFPEDM</sequence>
<reference evidence="3" key="2">
    <citation type="submission" date="2017-06" db="EMBL/GenBank/DDBJ databases">
        <title>The pomegranate genome and the genomics of punicalagin biosynthesis.</title>
        <authorList>
            <person name="Xu C."/>
        </authorList>
    </citation>
    <scope>NUCLEOTIDE SEQUENCE [LARGE SCALE GENOMIC DNA]</scope>
    <source>
        <tissue evidence="3">Fresh leaf</tissue>
    </source>
</reference>
<dbReference type="OrthoDB" id="1920063at2759"/>
<keyword evidence="1" id="KW-0175">Coiled coil</keyword>
<feature type="domain" description="DUF7026" evidence="2">
    <location>
        <begin position="72"/>
        <end position="121"/>
    </location>
</feature>
<dbReference type="Pfam" id="PF22950">
    <property type="entry name" value="DUF7026"/>
    <property type="match status" value="1"/>
</dbReference>
<dbReference type="Proteomes" id="UP000197138">
    <property type="component" value="Unassembled WGS sequence"/>
</dbReference>
<reference evidence="5" key="1">
    <citation type="journal article" date="2017" name="Plant J.">
        <title>The pomegranate (Punica granatum L.) genome and the genomics of punicalagin biosynthesis.</title>
        <authorList>
            <person name="Qin G."/>
            <person name="Xu C."/>
            <person name="Ming R."/>
            <person name="Tang H."/>
            <person name="Guyot R."/>
            <person name="Kramer E.M."/>
            <person name="Hu Y."/>
            <person name="Yi X."/>
            <person name="Qi Y."/>
            <person name="Xu X."/>
            <person name="Gao Z."/>
            <person name="Pan H."/>
            <person name="Jian J."/>
            <person name="Tian Y."/>
            <person name="Yue Z."/>
            <person name="Xu Y."/>
        </authorList>
    </citation>
    <scope>NUCLEOTIDE SEQUENCE [LARGE SCALE GENOMIC DNA]</scope>
    <source>
        <strain evidence="5">cv. Dabenzi</strain>
    </source>
</reference>
<dbReference type="EMBL" id="MTKT01005898">
    <property type="protein sequence ID" value="OWM63693.1"/>
    <property type="molecule type" value="Genomic_DNA"/>
</dbReference>